<evidence type="ECO:0000256" key="6">
    <source>
        <dbReference type="ARBA" id="ARBA00023136"/>
    </source>
</evidence>
<feature type="compositionally biased region" description="Basic and acidic residues" evidence="7">
    <location>
        <begin position="207"/>
        <end position="224"/>
    </location>
</feature>
<keyword evidence="3" id="KW-0813">Transport</keyword>
<reference evidence="10" key="1">
    <citation type="submission" date="2021-08" db="EMBL/GenBank/DDBJ databases">
        <title>WGS assembly of Ceratopteris richardii.</title>
        <authorList>
            <person name="Marchant D.B."/>
            <person name="Chen G."/>
            <person name="Jenkins J."/>
            <person name="Shu S."/>
            <person name="Leebens-Mack J."/>
            <person name="Grimwood J."/>
            <person name="Schmutz J."/>
            <person name="Soltis P."/>
            <person name="Soltis D."/>
            <person name="Chen Z.-H."/>
        </authorList>
    </citation>
    <scope>NUCLEOTIDE SEQUENCE</scope>
    <source>
        <strain evidence="10">Whitten #5841</strain>
        <tissue evidence="10">Leaf</tissue>
    </source>
</reference>
<dbReference type="FunFam" id="2.30.30.60:FF:000003">
    <property type="entry name" value="Predicted mechanosensitive ion channel"/>
    <property type="match status" value="1"/>
</dbReference>
<evidence type="ECO:0000256" key="2">
    <source>
        <dbReference type="ARBA" id="ARBA00008017"/>
    </source>
</evidence>
<feature type="domain" description="Mechanosensitive ion channel MscS" evidence="9">
    <location>
        <begin position="757"/>
        <end position="823"/>
    </location>
</feature>
<dbReference type="Proteomes" id="UP000825935">
    <property type="component" value="Chromosome 38"/>
</dbReference>
<dbReference type="InterPro" id="IPR010920">
    <property type="entry name" value="LSM_dom_sf"/>
</dbReference>
<dbReference type="SUPFAM" id="SSF50182">
    <property type="entry name" value="Sm-like ribonucleoproteins"/>
    <property type="match status" value="1"/>
</dbReference>
<feature type="compositionally biased region" description="Basic and acidic residues" evidence="7">
    <location>
        <begin position="327"/>
        <end position="342"/>
    </location>
</feature>
<dbReference type="OrthoDB" id="544685at2759"/>
<dbReference type="InterPro" id="IPR023408">
    <property type="entry name" value="MscS_beta-dom_sf"/>
</dbReference>
<name>A0A8T2Q3S2_CERRI</name>
<dbReference type="AlphaFoldDB" id="A0A8T2Q3S2"/>
<feature type="region of interest" description="Disordered" evidence="7">
    <location>
        <begin position="33"/>
        <end position="62"/>
    </location>
</feature>
<feature type="transmembrane region" description="Helical" evidence="8">
    <location>
        <begin position="717"/>
        <end position="742"/>
    </location>
</feature>
<evidence type="ECO:0000313" key="10">
    <source>
        <dbReference type="EMBL" id="KAH7278299.1"/>
    </source>
</evidence>
<dbReference type="OMA" id="WEERNDA"/>
<protein>
    <recommendedName>
        <fullName evidence="9">Mechanosensitive ion channel MscS domain-containing protein</fullName>
    </recommendedName>
</protein>
<dbReference type="PANTHER" id="PTHR31618:SF7">
    <property type="entry name" value="MECHANOSENSITIVE ION CHANNEL PROTEIN"/>
    <property type="match status" value="1"/>
</dbReference>
<feature type="transmembrane region" description="Helical" evidence="8">
    <location>
        <begin position="748"/>
        <end position="771"/>
    </location>
</feature>
<feature type="transmembrane region" description="Helical" evidence="8">
    <location>
        <begin position="439"/>
        <end position="463"/>
    </location>
</feature>
<dbReference type="Gene3D" id="2.30.30.60">
    <property type="match status" value="1"/>
</dbReference>
<keyword evidence="4 8" id="KW-0812">Transmembrane</keyword>
<dbReference type="EMBL" id="CM035443">
    <property type="protein sequence ID" value="KAH7278299.1"/>
    <property type="molecule type" value="Genomic_DNA"/>
</dbReference>
<keyword evidence="11" id="KW-1185">Reference proteome</keyword>
<feature type="region of interest" description="Disordered" evidence="7">
    <location>
        <begin position="327"/>
        <end position="346"/>
    </location>
</feature>
<feature type="region of interest" description="Disordered" evidence="7">
    <location>
        <begin position="300"/>
        <end position="319"/>
    </location>
</feature>
<feature type="region of interest" description="Disordered" evidence="7">
    <location>
        <begin position="249"/>
        <end position="288"/>
    </location>
</feature>
<evidence type="ECO:0000256" key="5">
    <source>
        <dbReference type="ARBA" id="ARBA00022989"/>
    </source>
</evidence>
<proteinExistence type="inferred from homology"/>
<dbReference type="InterPro" id="IPR006685">
    <property type="entry name" value="MscS_channel_2nd"/>
</dbReference>
<evidence type="ECO:0000256" key="8">
    <source>
        <dbReference type="SAM" id="Phobius"/>
    </source>
</evidence>
<dbReference type="GO" id="GO:0005886">
    <property type="term" value="C:plasma membrane"/>
    <property type="evidence" value="ECO:0007669"/>
    <property type="project" value="TreeGrafter"/>
</dbReference>
<evidence type="ECO:0000256" key="4">
    <source>
        <dbReference type="ARBA" id="ARBA00022692"/>
    </source>
</evidence>
<feature type="region of interest" description="Disordered" evidence="7">
    <location>
        <begin position="145"/>
        <end position="234"/>
    </location>
</feature>
<feature type="region of interest" description="Disordered" evidence="7">
    <location>
        <begin position="77"/>
        <end position="100"/>
    </location>
</feature>
<feature type="compositionally biased region" description="Low complexity" evidence="7">
    <location>
        <begin position="263"/>
        <end position="276"/>
    </location>
</feature>
<feature type="transmembrane region" description="Helical" evidence="8">
    <location>
        <begin position="401"/>
        <end position="427"/>
    </location>
</feature>
<feature type="compositionally biased region" description="Polar residues" evidence="7">
    <location>
        <begin position="34"/>
        <end position="47"/>
    </location>
</feature>
<gene>
    <name evidence="10" type="ORF">KP509_38G034800</name>
</gene>
<organism evidence="10 11">
    <name type="scientific">Ceratopteris richardii</name>
    <name type="common">Triangle waterfern</name>
    <dbReference type="NCBI Taxonomy" id="49495"/>
    <lineage>
        <taxon>Eukaryota</taxon>
        <taxon>Viridiplantae</taxon>
        <taxon>Streptophyta</taxon>
        <taxon>Embryophyta</taxon>
        <taxon>Tracheophyta</taxon>
        <taxon>Polypodiopsida</taxon>
        <taxon>Polypodiidae</taxon>
        <taxon>Polypodiales</taxon>
        <taxon>Pteridineae</taxon>
        <taxon>Pteridaceae</taxon>
        <taxon>Parkerioideae</taxon>
        <taxon>Ceratopteris</taxon>
    </lineage>
</organism>
<keyword evidence="6 8" id="KW-0472">Membrane</keyword>
<evidence type="ECO:0000256" key="3">
    <source>
        <dbReference type="ARBA" id="ARBA00022448"/>
    </source>
</evidence>
<keyword evidence="5 8" id="KW-1133">Transmembrane helix</keyword>
<evidence type="ECO:0000256" key="1">
    <source>
        <dbReference type="ARBA" id="ARBA00004141"/>
    </source>
</evidence>
<accession>A0A8T2Q3S2</accession>
<feature type="transmembrane region" description="Helical" evidence="8">
    <location>
        <begin position="483"/>
        <end position="504"/>
    </location>
</feature>
<evidence type="ECO:0000256" key="7">
    <source>
        <dbReference type="SAM" id="MobiDB-lite"/>
    </source>
</evidence>
<comment type="similarity">
    <text evidence="2">Belongs to the MscS (TC 1.A.23) family.</text>
</comment>
<dbReference type="GO" id="GO:0050982">
    <property type="term" value="P:detection of mechanical stimulus"/>
    <property type="evidence" value="ECO:0007669"/>
    <property type="project" value="UniProtKB-ARBA"/>
</dbReference>
<sequence>MNPADLHEVIVRVENRAGAESGSNNCAHLESVQFRRSPSPVTTNGRLAQNGGVDSRTKESRSWEERNDAIWEEFASPDSGQAEADDVIGHTKSSRRSESHLSFDCVSAAAASSGAAALRRDSELRHRSLDLDIHLHEPNLVMLQEHPPSIHSKPFSGPLPRMEPSSDSRVNTSEAKQSPPRVVRTGNAAHRTNGKLPPSPLQPRSSVVDKEDKDEESALLHPKDIAPSWRSDSKSDKLEVKLQLQDVHVKPVRTKQDDEGRRSAPSSAVPSATNSPVKAMKQPSLRTVTLSKELLKTKTKSRLLEPPSPAPTAGAVSARRFGSIMKSGHESPARVSTRRAEADAEDEDPFKDIDVQDEFRQGNLKPITLAQWVAFFIVIGLLVCSLTVRQLKSRQIWGLELWKWFLLVLVVLCGRLVSGWIIRIMVITLEKNFLLRKKVLYFVYGIRRGAQNLIWLGLVLLAWKLMFDPRVERSKTNHKALVVVTKLLLCLVIAAFIWLVKLLLMKSLASSFHVATFFDRIQESLFNQHVLETLSGPPLLDLAYDPFLQPSSIARSLGRGPVKDPEAPTEPAITIQHLQKMNTKNVSAGVMKRLMNLVKHPGLGTLMTTIDESVGVIGDSEDIAINSELEAKAAAKCIFKNVARQGSRFIESEDLLRFFPANEVPQVLCLFEGARDTGKITKKALKIWVVNVYQERKALALSLNDTKTAVKELHRMVTVLVIVIIIVVWLLVLGIATTHVLLFITSQLLLVGFMFSNTVKQIFEAIIFLFVMHPFDVGDRCIVDGQQLIVEEMKILTTVFLKPDNEKVYYPNSVLATKCISNLYRSPDMMEFLQYSVHISTPTEKINTFKEKLTEYVERNPEHWRSKITVIVKELEDLNSMALGLSLQHTINFQNAGERFIRRSALLLEIKRIFSELGVEYRLLPQTIELAHPSTKQSIQPFATPLPPLYPVPHQLVH</sequence>
<feature type="transmembrane region" description="Helical" evidence="8">
    <location>
        <begin position="369"/>
        <end position="389"/>
    </location>
</feature>
<evidence type="ECO:0000313" key="11">
    <source>
        <dbReference type="Proteomes" id="UP000825935"/>
    </source>
</evidence>
<dbReference type="InterPro" id="IPR016688">
    <property type="entry name" value="MscS-like_plants/fungi"/>
</dbReference>
<dbReference type="GO" id="GO:0006820">
    <property type="term" value="P:monoatomic anion transport"/>
    <property type="evidence" value="ECO:0007669"/>
    <property type="project" value="TreeGrafter"/>
</dbReference>
<comment type="caution">
    <text evidence="10">The sequence shown here is derived from an EMBL/GenBank/DDBJ whole genome shotgun (WGS) entry which is preliminary data.</text>
</comment>
<dbReference type="GO" id="GO:0008381">
    <property type="term" value="F:mechanosensitive monoatomic ion channel activity"/>
    <property type="evidence" value="ECO:0007669"/>
    <property type="project" value="TreeGrafter"/>
</dbReference>
<dbReference type="PANTHER" id="PTHR31618">
    <property type="entry name" value="MECHANOSENSITIVE ION CHANNEL PROTEIN 5"/>
    <property type="match status" value="1"/>
</dbReference>
<dbReference type="Pfam" id="PF00924">
    <property type="entry name" value="MS_channel_2nd"/>
    <property type="match status" value="1"/>
</dbReference>
<feature type="compositionally biased region" description="Polar residues" evidence="7">
    <location>
        <begin position="165"/>
        <end position="176"/>
    </location>
</feature>
<evidence type="ECO:0000259" key="9">
    <source>
        <dbReference type="Pfam" id="PF00924"/>
    </source>
</evidence>
<comment type="subcellular location">
    <subcellularLocation>
        <location evidence="1">Membrane</location>
        <topology evidence="1">Multi-pass membrane protein</topology>
    </subcellularLocation>
</comment>